<keyword evidence="2" id="KW-0808">Transferase</keyword>
<evidence type="ECO:0000259" key="1">
    <source>
        <dbReference type="PROSITE" id="PS51186"/>
    </source>
</evidence>
<dbReference type="SUPFAM" id="SSF55729">
    <property type="entry name" value="Acyl-CoA N-acyltransferases (Nat)"/>
    <property type="match status" value="1"/>
</dbReference>
<dbReference type="PROSITE" id="PS51186">
    <property type="entry name" value="GNAT"/>
    <property type="match status" value="1"/>
</dbReference>
<sequence length="186" mass="21354">MNPILKNITTNMETDRLMMRRPEPGDGQVINEAVIASINELKPWLGFAQEEPSVEETEINNREAHIAFLQRESFRFLLFHKQTGEFVGTTGLSDINWDVPKMEIGYWIATIHSGKGYMTEAIDKLTDFAMEELGCRRIMIRCDAKNEKSRSIPERLGFQLEGILRNDDTGENHQDLTDTCVYSKIK</sequence>
<dbReference type="Proteomes" id="UP001589836">
    <property type="component" value="Unassembled WGS sequence"/>
</dbReference>
<keyword evidence="2" id="KW-0012">Acyltransferase</keyword>
<dbReference type="PANTHER" id="PTHR43441">
    <property type="entry name" value="RIBOSOMAL-PROTEIN-SERINE ACETYLTRANSFERASE"/>
    <property type="match status" value="1"/>
</dbReference>
<comment type="caution">
    <text evidence="2">The sequence shown here is derived from an EMBL/GenBank/DDBJ whole genome shotgun (WGS) entry which is preliminary data.</text>
</comment>
<dbReference type="EC" id="2.3.-.-" evidence="2"/>
<dbReference type="RefSeq" id="WP_377346187.1">
    <property type="nucleotide sequence ID" value="NZ_JBHLTP010000004.1"/>
</dbReference>
<dbReference type="Gene3D" id="3.40.630.30">
    <property type="match status" value="1"/>
</dbReference>
<dbReference type="InterPro" id="IPR051908">
    <property type="entry name" value="Ribosomal_N-acetyltransferase"/>
</dbReference>
<proteinExistence type="predicted"/>
<gene>
    <name evidence="2" type="ORF">ACFFGV_07455</name>
</gene>
<organism evidence="2 3">
    <name type="scientific">Pontibacillus salicampi</name>
    <dbReference type="NCBI Taxonomy" id="1449801"/>
    <lineage>
        <taxon>Bacteria</taxon>
        <taxon>Bacillati</taxon>
        <taxon>Bacillota</taxon>
        <taxon>Bacilli</taxon>
        <taxon>Bacillales</taxon>
        <taxon>Bacillaceae</taxon>
        <taxon>Pontibacillus</taxon>
    </lineage>
</organism>
<reference evidence="2 3" key="1">
    <citation type="submission" date="2024-09" db="EMBL/GenBank/DDBJ databases">
        <authorList>
            <person name="Sun Q."/>
            <person name="Mori K."/>
        </authorList>
    </citation>
    <scope>NUCLEOTIDE SEQUENCE [LARGE SCALE GENOMIC DNA]</scope>
    <source>
        <strain evidence="2 3">NCAIM B.02529</strain>
    </source>
</reference>
<dbReference type="Pfam" id="PF13302">
    <property type="entry name" value="Acetyltransf_3"/>
    <property type="match status" value="1"/>
</dbReference>
<keyword evidence="3" id="KW-1185">Reference proteome</keyword>
<dbReference type="InterPro" id="IPR000182">
    <property type="entry name" value="GNAT_dom"/>
</dbReference>
<dbReference type="InterPro" id="IPR016181">
    <property type="entry name" value="Acyl_CoA_acyltransferase"/>
</dbReference>
<dbReference type="GO" id="GO:0016746">
    <property type="term" value="F:acyltransferase activity"/>
    <property type="evidence" value="ECO:0007669"/>
    <property type="project" value="UniProtKB-KW"/>
</dbReference>
<name>A0ABV6LM02_9BACI</name>
<evidence type="ECO:0000313" key="3">
    <source>
        <dbReference type="Proteomes" id="UP001589836"/>
    </source>
</evidence>
<feature type="domain" description="N-acetyltransferase" evidence="1">
    <location>
        <begin position="28"/>
        <end position="181"/>
    </location>
</feature>
<dbReference type="PANTHER" id="PTHR43441:SF3">
    <property type="entry name" value="ACETYLTRANSFERASE"/>
    <property type="match status" value="1"/>
</dbReference>
<evidence type="ECO:0000313" key="2">
    <source>
        <dbReference type="EMBL" id="MFC0523418.1"/>
    </source>
</evidence>
<accession>A0ABV6LM02</accession>
<dbReference type="EMBL" id="JBHLTP010000004">
    <property type="protein sequence ID" value="MFC0523418.1"/>
    <property type="molecule type" value="Genomic_DNA"/>
</dbReference>
<protein>
    <submittedName>
        <fullName evidence="2">GNAT family N-acetyltransferase</fullName>
        <ecNumber evidence="2">2.3.-.-</ecNumber>
    </submittedName>
</protein>